<evidence type="ECO:0000313" key="3">
    <source>
        <dbReference type="Proteomes" id="UP001480595"/>
    </source>
</evidence>
<organism evidence="2 3">
    <name type="scientific">Apiospora phragmitis</name>
    <dbReference type="NCBI Taxonomy" id="2905665"/>
    <lineage>
        <taxon>Eukaryota</taxon>
        <taxon>Fungi</taxon>
        <taxon>Dikarya</taxon>
        <taxon>Ascomycota</taxon>
        <taxon>Pezizomycotina</taxon>
        <taxon>Sordariomycetes</taxon>
        <taxon>Xylariomycetidae</taxon>
        <taxon>Amphisphaeriales</taxon>
        <taxon>Apiosporaceae</taxon>
        <taxon>Apiospora</taxon>
    </lineage>
</organism>
<dbReference type="RefSeq" id="XP_066718136.1">
    <property type="nucleotide sequence ID" value="XM_066855969.1"/>
</dbReference>
<proteinExistence type="predicted"/>
<dbReference type="GeneID" id="92089032"/>
<dbReference type="EMBL" id="JAQQWL010000005">
    <property type="protein sequence ID" value="KAK8073661.1"/>
    <property type="molecule type" value="Genomic_DNA"/>
</dbReference>
<accession>A0ABR1VQY5</accession>
<feature type="compositionally biased region" description="Polar residues" evidence="1">
    <location>
        <begin position="139"/>
        <end position="157"/>
    </location>
</feature>
<keyword evidence="3" id="KW-1185">Reference proteome</keyword>
<name>A0ABR1VQY5_9PEZI</name>
<protein>
    <submittedName>
        <fullName evidence="2">Uncharacterized protein</fullName>
    </submittedName>
</protein>
<dbReference type="Proteomes" id="UP001480595">
    <property type="component" value="Unassembled WGS sequence"/>
</dbReference>
<feature type="compositionally biased region" description="Low complexity" evidence="1">
    <location>
        <begin position="59"/>
        <end position="72"/>
    </location>
</feature>
<evidence type="ECO:0000313" key="2">
    <source>
        <dbReference type="EMBL" id="KAK8073661.1"/>
    </source>
</evidence>
<reference evidence="2 3" key="1">
    <citation type="submission" date="2023-01" db="EMBL/GenBank/DDBJ databases">
        <title>Analysis of 21 Apiospora genomes using comparative genomics revels a genus with tremendous synthesis potential of carbohydrate active enzymes and secondary metabolites.</title>
        <authorList>
            <person name="Sorensen T."/>
        </authorList>
    </citation>
    <scope>NUCLEOTIDE SEQUENCE [LARGE SCALE GENOMIC DNA]</scope>
    <source>
        <strain evidence="2 3">CBS 135458</strain>
    </source>
</reference>
<sequence length="207" mass="22723">MPTSHTDDGPSNPDLTATSGPDPNPDPDPEILRSPSPAGTPLSTPMPDSPREDAAGQHAPASPASVPTSPAAGNIPVDIRARRTGRRSLNLHVRWGDQEAAAASPHMTRSLQHQHHLNNLKIHLQHRLTTRPINHRPTHQPQYQVQTRQTPTCTSSSYPKQCHSPFWPSNAHHLTNRPVFIQQPIGQSMPTAPIFTTGPQTTYVFYQ</sequence>
<gene>
    <name evidence="2" type="ORF">PG994_004560</name>
</gene>
<feature type="region of interest" description="Disordered" evidence="1">
    <location>
        <begin position="1"/>
        <end position="81"/>
    </location>
</feature>
<comment type="caution">
    <text evidence="2">The sequence shown here is derived from an EMBL/GenBank/DDBJ whole genome shotgun (WGS) entry which is preliminary data.</text>
</comment>
<feature type="region of interest" description="Disordered" evidence="1">
    <location>
        <begin position="135"/>
        <end position="157"/>
    </location>
</feature>
<evidence type="ECO:0000256" key="1">
    <source>
        <dbReference type="SAM" id="MobiDB-lite"/>
    </source>
</evidence>